<dbReference type="InterPro" id="IPR027417">
    <property type="entry name" value="P-loop_NTPase"/>
</dbReference>
<sequence>MQSSVTGIIGTKEYKDYRRELERGCRRRDRFSRLCAWLERLSRESFKNTRRYLRFFACIGLAYLIAFFATKDYYHGWYGVLCSFFDVSVFKDMRWEWPLLWKIGKLILQLAALVGAGFSVYFIVKRCAAKYYQSMYFSQASGYMVNQHSVCCTGPPGAGKTSYGGDMSVHVAARRWEDLKYDYHTQKRQVMNWIRLGMTEELEKFRAIKDAYLFFKARERWYVPCLATTFGMRVGGRYTYKANNKFFTQMQRIPEYCVIFDDEAGSTKGANTSSNVADNVADFYRYIRHYGDFMIVMTEQGDDGAGKYIRKCLDNTIYCKGQKWVFRPDFLLRVFECMKRKMIDGEENGLCRLRYNAFVYYLGKIARTIGYRQITYKNMGNIEHEDGELKGTGGKIFLPARLIYDYDDRAYRFTYKAKDLPLDLEGWDRLTLLPKDDLRNVSVVRDDRQKSETKKPV</sequence>
<dbReference type="Proteomes" id="UP000824132">
    <property type="component" value="Unassembled WGS sequence"/>
</dbReference>
<gene>
    <name evidence="2" type="ORF">H9727_05280</name>
</gene>
<dbReference type="AlphaFoldDB" id="A0A9D2CZD7"/>
<keyword evidence="1" id="KW-0472">Membrane</keyword>
<organism evidence="2 3">
    <name type="scientific">Candidatus Borkfalkia avistercoris</name>
    <dbReference type="NCBI Taxonomy" id="2838504"/>
    <lineage>
        <taxon>Bacteria</taxon>
        <taxon>Bacillati</taxon>
        <taxon>Bacillota</taxon>
        <taxon>Clostridia</taxon>
        <taxon>Christensenellales</taxon>
        <taxon>Christensenellaceae</taxon>
        <taxon>Candidatus Borkfalkia</taxon>
    </lineage>
</organism>
<comment type="caution">
    <text evidence="2">The sequence shown here is derived from an EMBL/GenBank/DDBJ whole genome shotgun (WGS) entry which is preliminary data.</text>
</comment>
<name>A0A9D2CZD7_9FIRM</name>
<feature type="transmembrane region" description="Helical" evidence="1">
    <location>
        <begin position="52"/>
        <end position="70"/>
    </location>
</feature>
<reference evidence="2" key="2">
    <citation type="submission" date="2021-04" db="EMBL/GenBank/DDBJ databases">
        <authorList>
            <person name="Gilroy R."/>
        </authorList>
    </citation>
    <scope>NUCLEOTIDE SEQUENCE</scope>
    <source>
        <strain evidence="2">CHK187-5294</strain>
    </source>
</reference>
<keyword evidence="1" id="KW-0812">Transmembrane</keyword>
<evidence type="ECO:0000256" key="1">
    <source>
        <dbReference type="SAM" id="Phobius"/>
    </source>
</evidence>
<accession>A0A9D2CZD7</accession>
<dbReference type="EMBL" id="DXCL01000026">
    <property type="protein sequence ID" value="HIZ03680.1"/>
    <property type="molecule type" value="Genomic_DNA"/>
</dbReference>
<evidence type="ECO:0000313" key="2">
    <source>
        <dbReference type="EMBL" id="HIZ03680.1"/>
    </source>
</evidence>
<dbReference type="Gene3D" id="3.40.50.300">
    <property type="entry name" value="P-loop containing nucleotide triphosphate hydrolases"/>
    <property type="match status" value="1"/>
</dbReference>
<feature type="transmembrane region" description="Helical" evidence="1">
    <location>
        <begin position="106"/>
        <end position="124"/>
    </location>
</feature>
<protein>
    <submittedName>
        <fullName evidence="2">Uncharacterized protein</fullName>
    </submittedName>
</protein>
<keyword evidence="1" id="KW-1133">Transmembrane helix</keyword>
<evidence type="ECO:0000313" key="3">
    <source>
        <dbReference type="Proteomes" id="UP000824132"/>
    </source>
</evidence>
<reference evidence="2" key="1">
    <citation type="journal article" date="2021" name="PeerJ">
        <title>Extensive microbial diversity within the chicken gut microbiome revealed by metagenomics and culture.</title>
        <authorList>
            <person name="Gilroy R."/>
            <person name="Ravi A."/>
            <person name="Getino M."/>
            <person name="Pursley I."/>
            <person name="Horton D.L."/>
            <person name="Alikhan N.F."/>
            <person name="Baker D."/>
            <person name="Gharbi K."/>
            <person name="Hall N."/>
            <person name="Watson M."/>
            <person name="Adriaenssens E.M."/>
            <person name="Foster-Nyarko E."/>
            <person name="Jarju S."/>
            <person name="Secka A."/>
            <person name="Antonio M."/>
            <person name="Oren A."/>
            <person name="Chaudhuri R.R."/>
            <person name="La Ragione R."/>
            <person name="Hildebrand F."/>
            <person name="Pallen M.J."/>
        </authorList>
    </citation>
    <scope>NUCLEOTIDE SEQUENCE</scope>
    <source>
        <strain evidence="2">CHK187-5294</strain>
    </source>
</reference>
<proteinExistence type="predicted"/>